<feature type="transmembrane region" description="Helical" evidence="10">
    <location>
        <begin position="122"/>
        <end position="144"/>
    </location>
</feature>
<comment type="function">
    <text evidence="10">Catalyzes the transfer of an acyl group from acyl-phosphate (acyl-PO(4)) to glycerol-3-phosphate (G3P) to form lysophosphatidic acid (LPA). This enzyme utilizes acyl-phosphate as fatty acyl donor, but not acyl-CoA or acyl-ACP.</text>
</comment>
<dbReference type="EMBL" id="BKAV01000001">
    <property type="protein sequence ID" value="GEP99100.1"/>
    <property type="molecule type" value="Genomic_DNA"/>
</dbReference>
<accession>A0A380CG54</accession>
<dbReference type="STRING" id="1212545.SARL_12076"/>
<evidence type="ECO:0000256" key="10">
    <source>
        <dbReference type="HAMAP-Rule" id="MF_01043"/>
    </source>
</evidence>
<organism evidence="12 13">
    <name type="scientific">Staphylococcus arlettae</name>
    <dbReference type="NCBI Taxonomy" id="29378"/>
    <lineage>
        <taxon>Bacteria</taxon>
        <taxon>Bacillati</taxon>
        <taxon>Bacillota</taxon>
        <taxon>Bacilli</taxon>
        <taxon>Bacillales</taxon>
        <taxon>Staphylococcaceae</taxon>
        <taxon>Staphylococcus</taxon>
    </lineage>
</organism>
<keyword evidence="2 10" id="KW-0444">Lipid biosynthesis</keyword>
<keyword evidence="9 10" id="KW-1208">Phospholipid metabolism</keyword>
<evidence type="ECO:0000313" key="13">
    <source>
        <dbReference type="Proteomes" id="UP000254956"/>
    </source>
</evidence>
<evidence type="ECO:0000313" key="12">
    <source>
        <dbReference type="EMBL" id="SUJ19968.1"/>
    </source>
</evidence>
<evidence type="ECO:0000256" key="3">
    <source>
        <dbReference type="ARBA" id="ARBA00022679"/>
    </source>
</evidence>
<feature type="transmembrane region" description="Helical" evidence="10">
    <location>
        <begin position="87"/>
        <end position="110"/>
    </location>
</feature>
<dbReference type="NCBIfam" id="TIGR00023">
    <property type="entry name" value="glycerol-3-phosphate 1-O-acyltransferase PlsY"/>
    <property type="match status" value="1"/>
</dbReference>
<gene>
    <name evidence="10 12" type="primary">plsY</name>
    <name evidence="12" type="ORF">NCTC12413_01562</name>
    <name evidence="11" type="ORF">SAR03_01380</name>
</gene>
<dbReference type="InterPro" id="IPR003811">
    <property type="entry name" value="G3P_acylTferase_PlsY"/>
</dbReference>
<feature type="transmembrane region" description="Helical" evidence="10">
    <location>
        <begin position="54"/>
        <end position="75"/>
    </location>
</feature>
<comment type="subunit">
    <text evidence="10">Probably interacts with PlsX.</text>
</comment>
<dbReference type="GO" id="GO:0008654">
    <property type="term" value="P:phospholipid biosynthetic process"/>
    <property type="evidence" value="ECO:0007669"/>
    <property type="project" value="UniProtKB-UniRule"/>
</dbReference>
<dbReference type="AlphaFoldDB" id="A0A380CG54"/>
<keyword evidence="8 10" id="KW-0594">Phospholipid biosynthesis</keyword>
<comment type="subcellular location">
    <subcellularLocation>
        <location evidence="10">Cell membrane</location>
        <topology evidence="10">Multi-pass membrane protein</topology>
    </subcellularLocation>
</comment>
<dbReference type="SMART" id="SM01207">
    <property type="entry name" value="G3P_acyltransf"/>
    <property type="match status" value="1"/>
</dbReference>
<keyword evidence="14" id="KW-1185">Reference proteome</keyword>
<dbReference type="PANTHER" id="PTHR30309:SF0">
    <property type="entry name" value="GLYCEROL-3-PHOSPHATE ACYLTRANSFERASE-RELATED"/>
    <property type="match status" value="1"/>
</dbReference>
<comment type="catalytic activity">
    <reaction evidence="10">
        <text>an acyl phosphate + sn-glycerol 3-phosphate = a 1-acyl-sn-glycero-3-phosphate + phosphate</text>
        <dbReference type="Rhea" id="RHEA:34075"/>
        <dbReference type="ChEBI" id="CHEBI:43474"/>
        <dbReference type="ChEBI" id="CHEBI:57597"/>
        <dbReference type="ChEBI" id="CHEBI:57970"/>
        <dbReference type="ChEBI" id="CHEBI:59918"/>
        <dbReference type="EC" id="2.3.1.275"/>
    </reaction>
</comment>
<proteinExistence type="inferred from homology"/>
<dbReference type="Proteomes" id="UP000254956">
    <property type="component" value="Unassembled WGS sequence"/>
</dbReference>
<evidence type="ECO:0000313" key="14">
    <source>
        <dbReference type="Proteomes" id="UP000321598"/>
    </source>
</evidence>
<comment type="pathway">
    <text evidence="10">Lipid metabolism; phospholipid metabolism.</text>
</comment>
<keyword evidence="7 10" id="KW-0472">Membrane</keyword>
<name>A0A380CG54_9STAP</name>
<keyword evidence="6 10" id="KW-0443">Lipid metabolism</keyword>
<keyword evidence="12" id="KW-0012">Acyltransferase</keyword>
<keyword evidence="4 10" id="KW-0812">Transmembrane</keyword>
<dbReference type="EMBL" id="UGZE01000001">
    <property type="protein sequence ID" value="SUJ19968.1"/>
    <property type="molecule type" value="Genomic_DNA"/>
</dbReference>
<dbReference type="GO" id="GO:0043772">
    <property type="term" value="F:acyl-phosphate glycerol-3-phosphate acyltransferase activity"/>
    <property type="evidence" value="ECO:0007669"/>
    <property type="project" value="UniProtKB-UniRule"/>
</dbReference>
<dbReference type="PANTHER" id="PTHR30309">
    <property type="entry name" value="INNER MEMBRANE PROTEIN YGIH"/>
    <property type="match status" value="1"/>
</dbReference>
<keyword evidence="5 10" id="KW-1133">Transmembrane helix</keyword>
<sequence>MYMMIVIMLILSYLIGAFPSGYVIGKLFFKKDIRQFGSGNTGATNSFRVLGKPAGFIVTFLDIFKGFIVVFFPLWLPVQADGPISTLFTNGLIVGAFAILGHVYPVYLGFKGGKAVATSAGVVFGVNPVLLIILAAIFFAILYLTKYVSLSSIIASICCVIGALLIRDYILLVVSMCIGILLIIRHRTNIVRIFKGEEPKIKWM</sequence>
<evidence type="ECO:0000256" key="1">
    <source>
        <dbReference type="ARBA" id="ARBA00022475"/>
    </source>
</evidence>
<evidence type="ECO:0000256" key="8">
    <source>
        <dbReference type="ARBA" id="ARBA00023209"/>
    </source>
</evidence>
<evidence type="ECO:0000256" key="9">
    <source>
        <dbReference type="ARBA" id="ARBA00023264"/>
    </source>
</evidence>
<dbReference type="EC" id="2.3.1.275" evidence="10"/>
<comment type="similarity">
    <text evidence="10">Belongs to the PlsY family.</text>
</comment>
<feature type="transmembrane region" description="Helical" evidence="10">
    <location>
        <begin position="6"/>
        <end position="29"/>
    </location>
</feature>
<feature type="transmembrane region" description="Helical" evidence="10">
    <location>
        <begin position="150"/>
        <end position="183"/>
    </location>
</feature>
<dbReference type="HAMAP" id="MF_01043">
    <property type="entry name" value="PlsY"/>
    <property type="match status" value="1"/>
</dbReference>
<evidence type="ECO:0000256" key="5">
    <source>
        <dbReference type="ARBA" id="ARBA00022989"/>
    </source>
</evidence>
<evidence type="ECO:0000256" key="4">
    <source>
        <dbReference type="ARBA" id="ARBA00022692"/>
    </source>
</evidence>
<keyword evidence="1 10" id="KW-1003">Cell membrane</keyword>
<evidence type="ECO:0000256" key="6">
    <source>
        <dbReference type="ARBA" id="ARBA00023098"/>
    </source>
</evidence>
<evidence type="ECO:0000256" key="7">
    <source>
        <dbReference type="ARBA" id="ARBA00023136"/>
    </source>
</evidence>
<dbReference type="UniPathway" id="UPA00085"/>
<keyword evidence="3 10" id="KW-0808">Transferase</keyword>
<evidence type="ECO:0000256" key="2">
    <source>
        <dbReference type="ARBA" id="ARBA00022516"/>
    </source>
</evidence>
<dbReference type="Pfam" id="PF02660">
    <property type="entry name" value="G3P_acyltransf"/>
    <property type="match status" value="1"/>
</dbReference>
<reference evidence="11 14" key="2">
    <citation type="submission" date="2019-07" db="EMBL/GenBank/DDBJ databases">
        <title>Whole genome shotgun sequence of Staphylococcus arlettae NBRC 109765.</title>
        <authorList>
            <person name="Hosoyama A."/>
            <person name="Uohara A."/>
            <person name="Ohji S."/>
            <person name="Ichikawa N."/>
        </authorList>
    </citation>
    <scope>NUCLEOTIDE SEQUENCE [LARGE SCALE GENOMIC DNA]</scope>
    <source>
        <strain evidence="11 14">NBRC 109765</strain>
    </source>
</reference>
<protein>
    <recommendedName>
        <fullName evidence="10">Glycerol-3-phosphate acyltransferase</fullName>
    </recommendedName>
    <alternativeName>
        <fullName evidence="10">Acyl-PO4 G3P acyltransferase</fullName>
    </alternativeName>
    <alternativeName>
        <fullName evidence="10">Acyl-phosphate--glycerol-3-phosphate acyltransferase</fullName>
    </alternativeName>
    <alternativeName>
        <fullName evidence="10">G3P acyltransferase</fullName>
        <shortName evidence="10">GPAT</shortName>
        <ecNumber evidence="10">2.3.1.275</ecNumber>
    </alternativeName>
    <alternativeName>
        <fullName evidence="10">Lysophosphatidic acid synthase</fullName>
        <shortName evidence="10">LPA synthase</shortName>
    </alternativeName>
</protein>
<dbReference type="GO" id="GO:0005886">
    <property type="term" value="C:plasma membrane"/>
    <property type="evidence" value="ECO:0007669"/>
    <property type="project" value="UniProtKB-SubCell"/>
</dbReference>
<reference evidence="12 13" key="1">
    <citation type="submission" date="2018-06" db="EMBL/GenBank/DDBJ databases">
        <authorList>
            <consortium name="Pathogen Informatics"/>
            <person name="Doyle S."/>
        </authorList>
    </citation>
    <scope>NUCLEOTIDE SEQUENCE [LARGE SCALE GENOMIC DNA]</scope>
    <source>
        <strain evidence="12 13">NCTC12413</strain>
    </source>
</reference>
<evidence type="ECO:0000313" key="11">
    <source>
        <dbReference type="EMBL" id="GEP99100.1"/>
    </source>
</evidence>
<dbReference type="Proteomes" id="UP000321598">
    <property type="component" value="Unassembled WGS sequence"/>
</dbReference>